<dbReference type="RefSeq" id="WP_146188214.1">
    <property type="nucleotide sequence ID" value="NZ_OMOR01000001.1"/>
</dbReference>
<dbReference type="NCBIfam" id="TIGR00453">
    <property type="entry name" value="ispD"/>
    <property type="match status" value="1"/>
</dbReference>
<dbReference type="AlphaFoldDB" id="A0A2R8BE95"/>
<comment type="catalytic activity">
    <reaction evidence="1 7">
        <text>2-C-methyl-D-erythritol 4-phosphate + CTP + H(+) = 4-CDP-2-C-methyl-D-erythritol + diphosphate</text>
        <dbReference type="Rhea" id="RHEA:13429"/>
        <dbReference type="ChEBI" id="CHEBI:15378"/>
        <dbReference type="ChEBI" id="CHEBI:33019"/>
        <dbReference type="ChEBI" id="CHEBI:37563"/>
        <dbReference type="ChEBI" id="CHEBI:57823"/>
        <dbReference type="ChEBI" id="CHEBI:58262"/>
        <dbReference type="EC" id="2.7.7.60"/>
    </reaction>
</comment>
<dbReference type="EMBL" id="OMOR01000001">
    <property type="protein sequence ID" value="SPH21333.1"/>
    <property type="molecule type" value="Genomic_DNA"/>
</dbReference>
<dbReference type="Pfam" id="PF01128">
    <property type="entry name" value="IspD"/>
    <property type="match status" value="1"/>
</dbReference>
<reference evidence="8 9" key="1">
    <citation type="submission" date="2018-03" db="EMBL/GenBank/DDBJ databases">
        <authorList>
            <person name="Keele B.F."/>
        </authorList>
    </citation>
    <scope>NUCLEOTIDE SEQUENCE [LARGE SCALE GENOMIC DNA]</scope>
    <source>
        <strain evidence="8 9">CECT 8599</strain>
    </source>
</reference>
<dbReference type="InterPro" id="IPR029044">
    <property type="entry name" value="Nucleotide-diphossugar_trans"/>
</dbReference>
<feature type="site" description="Positions MEP for the nucleophilic attack" evidence="7">
    <location>
        <position position="197"/>
    </location>
</feature>
<sequence>MTLAVLIVAAGRGTRAGGPVPKQWQLLEGRSVLSHTVDVFKRHALVHRIVLVLHADDMDRVTGVTKVQGGADRAASVRHGLAALQDSGITRVLIHDVARPCVSHDTIDAVIMALETHAGAAPAIPVTDALWTGENGLVTGTRDRTGLFRAQTPQGFHLDAITNAHAAHAGGAADDVEVARAAGVDVAIVPGDEANLKITYPADFNRAGRILRTGHGH</sequence>
<evidence type="ECO:0000256" key="4">
    <source>
        <dbReference type="ARBA" id="ARBA00022679"/>
    </source>
</evidence>
<dbReference type="PANTHER" id="PTHR32125:SF4">
    <property type="entry name" value="2-C-METHYL-D-ERYTHRITOL 4-PHOSPHATE CYTIDYLYLTRANSFERASE, CHLOROPLASTIC"/>
    <property type="match status" value="1"/>
</dbReference>
<dbReference type="Gene3D" id="3.90.550.10">
    <property type="entry name" value="Spore Coat Polysaccharide Biosynthesis Protein SpsA, Chain A"/>
    <property type="match status" value="1"/>
</dbReference>
<dbReference type="PROSITE" id="PS01295">
    <property type="entry name" value="ISPD"/>
    <property type="match status" value="1"/>
</dbReference>
<feature type="site" description="Positions MEP for the nucleophilic attack" evidence="7">
    <location>
        <position position="144"/>
    </location>
</feature>
<feature type="site" description="Transition state stabilizer" evidence="7">
    <location>
        <position position="22"/>
    </location>
</feature>
<evidence type="ECO:0000313" key="8">
    <source>
        <dbReference type="EMBL" id="SPH21333.1"/>
    </source>
</evidence>
<keyword evidence="4 7" id="KW-0808">Transferase</keyword>
<dbReference type="GO" id="GO:0019288">
    <property type="term" value="P:isopentenyl diphosphate biosynthetic process, methylerythritol 4-phosphate pathway"/>
    <property type="evidence" value="ECO:0007669"/>
    <property type="project" value="UniProtKB-UniRule"/>
</dbReference>
<dbReference type="PANTHER" id="PTHR32125">
    <property type="entry name" value="2-C-METHYL-D-ERYTHRITOL 4-PHOSPHATE CYTIDYLYLTRANSFERASE, CHLOROPLASTIC"/>
    <property type="match status" value="1"/>
</dbReference>
<dbReference type="InterPro" id="IPR050088">
    <property type="entry name" value="IspD/TarI_cytidylyltransf_bact"/>
</dbReference>
<feature type="site" description="Transition state stabilizer" evidence="7">
    <location>
        <position position="15"/>
    </location>
</feature>
<proteinExistence type="inferred from homology"/>
<dbReference type="EC" id="2.7.7.60" evidence="7"/>
<dbReference type="GO" id="GO:0050518">
    <property type="term" value="F:2-C-methyl-D-erythritol 4-phosphate cytidylyltransferase activity"/>
    <property type="evidence" value="ECO:0007669"/>
    <property type="project" value="UniProtKB-UniRule"/>
</dbReference>
<dbReference type="OrthoDB" id="9804336at2"/>
<evidence type="ECO:0000256" key="5">
    <source>
        <dbReference type="ARBA" id="ARBA00022695"/>
    </source>
</evidence>
<comment type="function">
    <text evidence="7">Catalyzes the formation of 4-diphosphocytidyl-2-C-methyl-D-erythritol from CTP and 2-C-methyl-D-erythritol 4-phosphate (MEP).</text>
</comment>
<keyword evidence="5 7" id="KW-0548">Nucleotidyltransferase</keyword>
<evidence type="ECO:0000256" key="7">
    <source>
        <dbReference type="HAMAP-Rule" id="MF_00108"/>
    </source>
</evidence>
<organism evidence="8 9">
    <name type="scientific">Ascidiaceihabitans donghaensis</name>
    <dbReference type="NCBI Taxonomy" id="1510460"/>
    <lineage>
        <taxon>Bacteria</taxon>
        <taxon>Pseudomonadati</taxon>
        <taxon>Pseudomonadota</taxon>
        <taxon>Alphaproteobacteria</taxon>
        <taxon>Rhodobacterales</taxon>
        <taxon>Paracoccaceae</taxon>
        <taxon>Ascidiaceihabitans</taxon>
    </lineage>
</organism>
<keyword evidence="6 7" id="KW-0414">Isoprene biosynthesis</keyword>
<dbReference type="HAMAP" id="MF_00108">
    <property type="entry name" value="IspD"/>
    <property type="match status" value="1"/>
</dbReference>
<comment type="similarity">
    <text evidence="3 7">Belongs to the IspD/TarI cytidylyltransferase family. IspD subfamily.</text>
</comment>
<dbReference type="UniPathway" id="UPA00056">
    <property type="reaction ID" value="UER00093"/>
</dbReference>
<evidence type="ECO:0000256" key="3">
    <source>
        <dbReference type="ARBA" id="ARBA00009789"/>
    </source>
</evidence>
<dbReference type="InterPro" id="IPR001228">
    <property type="entry name" value="IspD"/>
</dbReference>
<comment type="pathway">
    <text evidence="2 7">Isoprenoid biosynthesis; isopentenyl diphosphate biosynthesis via DXP pathway; isopentenyl diphosphate from 1-deoxy-D-xylulose 5-phosphate: step 2/6.</text>
</comment>
<dbReference type="Proteomes" id="UP000244880">
    <property type="component" value="Unassembled WGS sequence"/>
</dbReference>
<gene>
    <name evidence="7 8" type="primary">ispD</name>
    <name evidence="8" type="ORF">ASD8599_02085</name>
</gene>
<keyword evidence="9" id="KW-1185">Reference proteome</keyword>
<dbReference type="SUPFAM" id="SSF53448">
    <property type="entry name" value="Nucleotide-diphospho-sugar transferases"/>
    <property type="match status" value="1"/>
</dbReference>
<name>A0A2R8BE95_9RHOB</name>
<evidence type="ECO:0000256" key="2">
    <source>
        <dbReference type="ARBA" id="ARBA00004787"/>
    </source>
</evidence>
<evidence type="ECO:0000313" key="9">
    <source>
        <dbReference type="Proteomes" id="UP000244880"/>
    </source>
</evidence>
<dbReference type="InterPro" id="IPR018294">
    <property type="entry name" value="ISPD_synthase_CS"/>
</dbReference>
<dbReference type="CDD" id="cd02516">
    <property type="entry name" value="CDP-ME_synthetase"/>
    <property type="match status" value="1"/>
</dbReference>
<protein>
    <recommendedName>
        <fullName evidence="7">2-C-methyl-D-erythritol 4-phosphate cytidylyltransferase</fullName>
        <ecNumber evidence="7">2.7.7.60</ecNumber>
    </recommendedName>
    <alternativeName>
        <fullName evidence="7">4-diphosphocytidyl-2C-methyl-D-erythritol synthase</fullName>
    </alternativeName>
    <alternativeName>
        <fullName evidence="7">MEP cytidylyltransferase</fullName>
        <shortName evidence="7">MCT</shortName>
    </alternativeName>
</protein>
<evidence type="ECO:0000256" key="6">
    <source>
        <dbReference type="ARBA" id="ARBA00023229"/>
    </source>
</evidence>
<accession>A0A2R8BE95</accession>
<dbReference type="InterPro" id="IPR034683">
    <property type="entry name" value="IspD/TarI"/>
</dbReference>
<evidence type="ECO:0000256" key="1">
    <source>
        <dbReference type="ARBA" id="ARBA00001282"/>
    </source>
</evidence>